<evidence type="ECO:0000313" key="4">
    <source>
        <dbReference type="Proteomes" id="UP000001067"/>
    </source>
</evidence>
<dbReference type="Proteomes" id="UP000001067">
    <property type="component" value="Unassembled WGS sequence"/>
</dbReference>
<dbReference type="KEGG" id="pte:PTT_16207"/>
<protein>
    <submittedName>
        <fullName evidence="3">Uncharacterized protein</fullName>
    </submittedName>
</protein>
<organism evidence="4">
    <name type="scientific">Pyrenophora teres f. teres (strain 0-1)</name>
    <name type="common">Barley net blotch fungus</name>
    <name type="synonym">Drechslera teres f. teres</name>
    <dbReference type="NCBI Taxonomy" id="861557"/>
    <lineage>
        <taxon>Eukaryota</taxon>
        <taxon>Fungi</taxon>
        <taxon>Dikarya</taxon>
        <taxon>Ascomycota</taxon>
        <taxon>Pezizomycotina</taxon>
        <taxon>Dothideomycetes</taxon>
        <taxon>Pleosporomycetidae</taxon>
        <taxon>Pleosporales</taxon>
        <taxon>Pleosporineae</taxon>
        <taxon>Pleosporaceae</taxon>
        <taxon>Pyrenophora</taxon>
    </lineage>
</organism>
<evidence type="ECO:0000313" key="3">
    <source>
        <dbReference type="EMBL" id="EFQ95342.1"/>
    </source>
</evidence>
<gene>
    <name evidence="3" type="ORF">PTT_06696</name>
    <name evidence="2" type="ORF">PTT_16207</name>
</gene>
<dbReference type="AlphaFoldDB" id="E3RG07"/>
<keyword evidence="4" id="KW-1185">Reference proteome</keyword>
<proteinExistence type="predicted"/>
<name>E3RG07_PYRTT</name>
<dbReference type="KEGG" id="pte:PTT_06696"/>
<dbReference type="EMBL" id="GL532839">
    <property type="protein sequence ID" value="EFQ95342.1"/>
    <property type="molecule type" value="Genomic_DNA"/>
</dbReference>
<feature type="region of interest" description="Disordered" evidence="1">
    <location>
        <begin position="1"/>
        <end position="53"/>
    </location>
</feature>
<sequence length="94" mass="10877">MSEQRRPSRQPQVDNDINIDSHAWLSASPPPSPIRSGSPEPWQGHAGALPNKRAHFEQVRDMWKDLGNKRERSDYLSEQLLRQVKVNEDLSYKD</sequence>
<evidence type="ECO:0000256" key="1">
    <source>
        <dbReference type="SAM" id="MobiDB-lite"/>
    </source>
</evidence>
<reference evidence="3 4" key="1">
    <citation type="journal article" date="2010" name="Genome Biol.">
        <title>A first genome assembly of the barley fungal pathogen Pyrenophora teres f. teres.</title>
        <authorList>
            <person name="Ellwood S.R."/>
            <person name="Liu Z."/>
            <person name="Syme R.A."/>
            <person name="Lai Z."/>
            <person name="Hane J.K."/>
            <person name="Keiper F."/>
            <person name="Moffat C.S."/>
            <person name="Oliver R.P."/>
            <person name="Friesen T.L."/>
        </authorList>
    </citation>
    <scope>NUCLEOTIDE SEQUENCE [LARGE SCALE GENOMIC DNA]</scope>
    <source>
        <strain evidence="3 4">0-1</strain>
    </source>
</reference>
<accession>E3RG07</accession>
<dbReference type="HOGENOM" id="CLU_2387287_0_0_1"/>
<evidence type="ECO:0000313" key="2">
    <source>
        <dbReference type="EMBL" id="EFQ88066.1"/>
    </source>
</evidence>
<dbReference type="EMBL" id="GL536625">
    <property type="protein sequence ID" value="EFQ88066.1"/>
    <property type="molecule type" value="Genomic_DNA"/>
</dbReference>